<dbReference type="EMBL" id="VZRA01000001">
    <property type="protein sequence ID" value="KAB0671347.1"/>
    <property type="molecule type" value="Genomic_DNA"/>
</dbReference>
<gene>
    <name evidence="5" type="ORF">F6V30_01830</name>
</gene>
<proteinExistence type="inferred from homology"/>
<dbReference type="InterPro" id="IPR023430">
    <property type="entry name" value="Pept_HybD-like_dom_sf"/>
</dbReference>
<name>A0ABQ6TQX0_9BACT</name>
<accession>A0ABQ6TQX0</accession>
<keyword evidence="6" id="KW-1185">Reference proteome</keyword>
<evidence type="ECO:0000313" key="6">
    <source>
        <dbReference type="Proteomes" id="UP000798046"/>
    </source>
</evidence>
<evidence type="ECO:0000313" key="5">
    <source>
        <dbReference type="EMBL" id="KAB0671347.1"/>
    </source>
</evidence>
<keyword evidence="3" id="KW-0064">Aspartyl protease</keyword>
<comment type="caution">
    <text evidence="5">The sequence shown here is derived from an EMBL/GenBank/DDBJ whole genome shotgun (WGS) entry which is preliminary data.</text>
</comment>
<evidence type="ECO:0000256" key="4">
    <source>
        <dbReference type="ARBA" id="ARBA00022801"/>
    </source>
</evidence>
<comment type="similarity">
    <text evidence="1">Belongs to the peptidase A31 family.</text>
</comment>
<dbReference type="Gene3D" id="3.40.50.1450">
    <property type="entry name" value="HybD-like"/>
    <property type="match status" value="1"/>
</dbReference>
<dbReference type="PANTHER" id="PTHR30302:SF1">
    <property type="entry name" value="HYDROGENASE 2 MATURATION PROTEASE"/>
    <property type="match status" value="1"/>
</dbReference>
<dbReference type="Pfam" id="PF01750">
    <property type="entry name" value="HycI"/>
    <property type="match status" value="1"/>
</dbReference>
<dbReference type="Proteomes" id="UP000798046">
    <property type="component" value="Unassembled WGS sequence"/>
</dbReference>
<reference evidence="5 6" key="1">
    <citation type="journal article" date="2020" name="Microorganisms">
        <title>Description of Three Novel Members in the Family Geobacteraceae, Oryzomonas japonicum gen. nov., sp. nov., Oryzomonas sagensis sp. nov., and Oryzomonas ruber sp. nov.</title>
        <authorList>
            <person name="Xu Z."/>
            <person name="Masuda Y."/>
            <person name="Hayakawa C."/>
            <person name="Ushijima N."/>
            <person name="Kawano K."/>
            <person name="Shiratori Y."/>
            <person name="Senoo K."/>
            <person name="Itoh H."/>
        </authorList>
    </citation>
    <scope>NUCLEOTIDE SEQUENCE [LARGE SCALE GENOMIC DNA]</scope>
    <source>
        <strain evidence="5 6">Red100</strain>
    </source>
</reference>
<dbReference type="InterPro" id="IPR000671">
    <property type="entry name" value="Peptidase_A31"/>
</dbReference>
<keyword evidence="2 5" id="KW-0645">Protease</keyword>
<evidence type="ECO:0000256" key="2">
    <source>
        <dbReference type="ARBA" id="ARBA00022670"/>
    </source>
</evidence>
<organism evidence="5 6">
    <name type="scientific">Oryzomonas sagensis</name>
    <dbReference type="NCBI Taxonomy" id="2603857"/>
    <lineage>
        <taxon>Bacteria</taxon>
        <taxon>Pseudomonadati</taxon>
        <taxon>Thermodesulfobacteriota</taxon>
        <taxon>Desulfuromonadia</taxon>
        <taxon>Geobacterales</taxon>
        <taxon>Geobacteraceae</taxon>
        <taxon>Oryzomonas</taxon>
    </lineage>
</organism>
<dbReference type="PANTHER" id="PTHR30302">
    <property type="entry name" value="HYDROGENASE 1 MATURATION PROTEASE"/>
    <property type="match status" value="1"/>
</dbReference>
<sequence length="160" mass="16577">MMMVVIGLGSPFLTDDSVGPRVVRELAGEEHPGVRFVEAHAGGLLLLEELSGTRGAIIIDALLDENLPPGEVVVSGIQRASHNAACSHDCGLPEALDIGRAMGMPLPDDSDISLVAVVARDVTTFSEALTPEVEAAVQRACTAVRSILARKNAGSPAEAS</sequence>
<dbReference type="NCBIfam" id="TIGR00072">
    <property type="entry name" value="hydrog_prot"/>
    <property type="match status" value="1"/>
</dbReference>
<dbReference type="GO" id="GO:0006508">
    <property type="term" value="P:proteolysis"/>
    <property type="evidence" value="ECO:0007669"/>
    <property type="project" value="UniProtKB-KW"/>
</dbReference>
<evidence type="ECO:0000256" key="1">
    <source>
        <dbReference type="ARBA" id="ARBA00006814"/>
    </source>
</evidence>
<dbReference type="GO" id="GO:0008233">
    <property type="term" value="F:peptidase activity"/>
    <property type="evidence" value="ECO:0007669"/>
    <property type="project" value="UniProtKB-KW"/>
</dbReference>
<keyword evidence="4" id="KW-0378">Hydrolase</keyword>
<evidence type="ECO:0000256" key="3">
    <source>
        <dbReference type="ARBA" id="ARBA00022750"/>
    </source>
</evidence>
<protein>
    <submittedName>
        <fullName evidence="5">Hydrogenase maturation protease</fullName>
    </submittedName>
</protein>
<dbReference type="SUPFAM" id="SSF53163">
    <property type="entry name" value="HybD-like"/>
    <property type="match status" value="1"/>
</dbReference>